<dbReference type="Proteomes" id="UP000827282">
    <property type="component" value="Segment"/>
</dbReference>
<gene>
    <name evidence="2" type="ORF">HRTV-29_gp53</name>
</gene>
<evidence type="ECO:0000313" key="2">
    <source>
        <dbReference type="EMBL" id="UBF23331.1"/>
    </source>
</evidence>
<feature type="region of interest" description="Disordered" evidence="1">
    <location>
        <begin position="1"/>
        <end position="20"/>
    </location>
</feature>
<reference evidence="2" key="1">
    <citation type="submission" date="2021-05" db="EMBL/GenBank/DDBJ databases">
        <title>Diversity, taxonomy and evolution of archaeal viruses of the class Caudoviricetes.</title>
        <authorList>
            <person name="Liu Y."/>
            <person name="Demina T.A."/>
            <person name="Roux S."/>
            <person name="Aiewsakun P."/>
            <person name="Kazlauskas D."/>
            <person name="Simmonds P."/>
            <person name="Prangishvili D."/>
            <person name="Oksanen H.M."/>
            <person name="Krupovic M."/>
        </authorList>
    </citation>
    <scope>NUCLEOTIDE SEQUENCE</scope>
    <source>
        <strain evidence="2">HRTV-29/29</strain>
    </source>
</reference>
<protein>
    <submittedName>
        <fullName evidence="2">Uncharacterized protein</fullName>
    </submittedName>
</protein>
<proteinExistence type="predicted"/>
<keyword evidence="3" id="KW-1185">Reference proteome</keyword>
<name>A0AAE8Y0R4_9CAUD</name>
<sequence length="140" mass="15603">MPDPSIDELSKSDWDDATAAEQTAIREQCERGSSTGWTQLSDARKNELIREAIAERDTLYSERMARLPTLDGDAETFTLNLARHKWELAEGGEAQSESGEGGSVSYNTGAGEDYLQQTRYGKTALRYVWTDDSIAIVRSY</sequence>
<dbReference type="EMBL" id="MZ334526">
    <property type="protein sequence ID" value="UBF23331.1"/>
    <property type="molecule type" value="Genomic_DNA"/>
</dbReference>
<evidence type="ECO:0000256" key="1">
    <source>
        <dbReference type="SAM" id="MobiDB-lite"/>
    </source>
</evidence>
<evidence type="ECO:0000313" key="3">
    <source>
        <dbReference type="Proteomes" id="UP000827282"/>
    </source>
</evidence>
<organism evidence="2 3">
    <name type="scientific">Halorubrum tailed virus 29</name>
    <dbReference type="NCBI Taxonomy" id="2878010"/>
    <lineage>
        <taxon>Viruses</taxon>
        <taxon>Duplodnaviria</taxon>
        <taxon>Heunggongvirae</taxon>
        <taxon>Uroviricota</taxon>
        <taxon>Caudoviricetes</taxon>
        <taxon>Kirjokansivirales</taxon>
        <taxon>Haloferuviridae</taxon>
        <taxon>Dpdavirus</taxon>
        <taxon>Dpdavirus caudatum</taxon>
        <taxon>Dpdavirus HRTV29</taxon>
    </lineage>
</organism>
<accession>A0AAE8Y0R4</accession>
<feature type="region of interest" description="Disordered" evidence="1">
    <location>
        <begin position="90"/>
        <end position="109"/>
    </location>
</feature>